<dbReference type="EMBL" id="LN483124">
    <property type="protein sequence ID" value="CED82602.1"/>
    <property type="molecule type" value="Genomic_DNA"/>
</dbReference>
<sequence>MTISNESTVAPLKIAIIGGGIAGLAAAMGVLKHQKEGANVEVVIYEAAHEFKEIGAGVSFGPNAQRALHMIGLGNELDSISGGDPGGSESDDVWFDVYVGEKQTVKSEREMICKVEGKDSAKGSVHRADFLNKMANLVPEPVKHLNHRCSSYETILSEEGENAGGKVLLRFAETTDQNGNKFTPEDVKVDVVLASDGIKSLMRKCLYKRRGLDGALEKYSGWIAWRGLIDQAEYHDIMGKDASTKLLLLGQDKHILTFPIKHGKVVNLVIMIIKGSEITLDRSPRIDPNPNFWRTKPHSMRNTWLFLRYVSLDNLSNEQKFNLCIALFLKAIEDPSIWGIFDLPVLEHTIDHHLALIGDSAHATTPHQGAGAGQAVEDSLFITAILCSPVVCSAPLTERSAKVQKALELYAKVRHTRGGKVQTTSAEAGKLYEFNEVNGEGKDLEKIKQNLIHRMGWIWDWDVEAELKTALKELEELC</sequence>
<dbReference type="PANTHER" id="PTHR46720:SF3">
    <property type="entry name" value="FAD-BINDING DOMAIN-CONTAINING PROTEIN-RELATED"/>
    <property type="match status" value="1"/>
</dbReference>
<dbReference type="GO" id="GO:0044550">
    <property type="term" value="P:secondary metabolite biosynthetic process"/>
    <property type="evidence" value="ECO:0007669"/>
    <property type="project" value="TreeGrafter"/>
</dbReference>
<dbReference type="PRINTS" id="PR00420">
    <property type="entry name" value="RNGMNOXGNASE"/>
</dbReference>
<dbReference type="PANTHER" id="PTHR46720">
    <property type="entry name" value="HYDROXYLASE, PUTATIVE (AFU_ORTHOLOGUE AFUA_3G01460)-RELATED"/>
    <property type="match status" value="1"/>
</dbReference>
<keyword evidence="2" id="KW-0274">FAD</keyword>
<reference evidence="5" key="1">
    <citation type="submission" date="2014-08" db="EMBL/GenBank/DDBJ databases">
        <authorList>
            <person name="Sharma Rahul"/>
            <person name="Thines Marco"/>
        </authorList>
    </citation>
    <scope>NUCLEOTIDE SEQUENCE</scope>
</reference>
<keyword evidence="1" id="KW-0285">Flavoprotein</keyword>
<evidence type="ECO:0000313" key="5">
    <source>
        <dbReference type="EMBL" id="CED82602.1"/>
    </source>
</evidence>
<accession>A0A0F7SKE6</accession>
<proteinExistence type="predicted"/>
<keyword evidence="3 5" id="KW-0560">Oxidoreductase</keyword>
<dbReference type="SUPFAM" id="SSF51905">
    <property type="entry name" value="FAD/NAD(P)-binding domain"/>
    <property type="match status" value="1"/>
</dbReference>
<dbReference type="InterPro" id="IPR036188">
    <property type="entry name" value="FAD/NAD-bd_sf"/>
</dbReference>
<dbReference type="AlphaFoldDB" id="A0A0F7SKE6"/>
<evidence type="ECO:0000256" key="3">
    <source>
        <dbReference type="ARBA" id="ARBA00023002"/>
    </source>
</evidence>
<evidence type="ECO:0000256" key="2">
    <source>
        <dbReference type="ARBA" id="ARBA00022827"/>
    </source>
</evidence>
<organism evidence="5">
    <name type="scientific">Phaffia rhodozyma</name>
    <name type="common">Yeast</name>
    <name type="synonym">Xanthophyllomyces dendrorhous</name>
    <dbReference type="NCBI Taxonomy" id="264483"/>
    <lineage>
        <taxon>Eukaryota</taxon>
        <taxon>Fungi</taxon>
        <taxon>Dikarya</taxon>
        <taxon>Basidiomycota</taxon>
        <taxon>Agaricomycotina</taxon>
        <taxon>Tremellomycetes</taxon>
        <taxon>Cystofilobasidiales</taxon>
        <taxon>Mrakiaceae</taxon>
        <taxon>Phaffia</taxon>
    </lineage>
</organism>
<name>A0A0F7SKE6_PHARH</name>
<evidence type="ECO:0000256" key="1">
    <source>
        <dbReference type="ARBA" id="ARBA00022630"/>
    </source>
</evidence>
<keyword evidence="4" id="KW-1133">Transmembrane helix</keyword>
<dbReference type="InterPro" id="IPR051104">
    <property type="entry name" value="FAD_monoxygenase"/>
</dbReference>
<dbReference type="EC" id="1.14.13.1" evidence="5"/>
<dbReference type="Gene3D" id="3.50.50.60">
    <property type="entry name" value="FAD/NAD(P)-binding domain"/>
    <property type="match status" value="1"/>
</dbReference>
<dbReference type="SUPFAM" id="SSF54373">
    <property type="entry name" value="FAD-linked reductases, C-terminal domain"/>
    <property type="match status" value="1"/>
</dbReference>
<protein>
    <submittedName>
        <fullName evidence="5">E</fullName>
        <ecNumber evidence="5">1.14.13.1</ecNumber>
    </submittedName>
</protein>
<dbReference type="GO" id="GO:0018658">
    <property type="term" value="F:salicylate 1-monooxygenase activity"/>
    <property type="evidence" value="ECO:0007669"/>
    <property type="project" value="UniProtKB-EC"/>
</dbReference>
<keyword evidence="4" id="KW-0812">Transmembrane</keyword>
<feature type="transmembrane region" description="Helical" evidence="4">
    <location>
        <begin position="12"/>
        <end position="31"/>
    </location>
</feature>
<keyword evidence="4" id="KW-0472">Membrane</keyword>
<evidence type="ECO:0000256" key="4">
    <source>
        <dbReference type="SAM" id="Phobius"/>
    </source>
</evidence>